<reference evidence="13" key="1">
    <citation type="journal article" date="2022" name="Front. Genet.">
        <title>Chromosome-Scale Assembly of the Dendrobium nobile Genome Provides Insights Into the Molecular Mechanism of the Biosynthesis of the Medicinal Active Ingredient of Dendrobium.</title>
        <authorList>
            <person name="Xu Q."/>
            <person name="Niu S.-C."/>
            <person name="Li K.-L."/>
            <person name="Zheng P.-J."/>
            <person name="Zhang X.-J."/>
            <person name="Jia Y."/>
            <person name="Liu Y."/>
            <person name="Niu Y.-X."/>
            <person name="Yu L.-H."/>
            <person name="Chen D.-F."/>
            <person name="Zhang G.-Q."/>
        </authorList>
    </citation>
    <scope>NUCLEOTIDE SEQUENCE</scope>
    <source>
        <tissue evidence="13">Leaf</tissue>
    </source>
</reference>
<evidence type="ECO:0000256" key="4">
    <source>
        <dbReference type="ARBA" id="ARBA00022523"/>
    </source>
</evidence>
<dbReference type="Gene3D" id="2.60.120.260">
    <property type="entry name" value="Galactose-binding domain-like"/>
    <property type="match status" value="1"/>
</dbReference>
<evidence type="ECO:0000256" key="3">
    <source>
        <dbReference type="ARBA" id="ARBA00012662"/>
    </source>
</evidence>
<sequence>MAGPKIFHLLLPVLLLSSSTANITTKPSSKNIPRTPPPLPILPLPSASQLAWQQGEMAMFLHFGPNTFTDSEWGSGHADPSIFFPKNLDSRQWAAVAAATGFSHVVLTAKHHDGFCLWPSSYTNYSVRSSPWSSGEGDVVADLAAAAHEFGLGFGIYLSPWDRHEPCYGKSLEYNEYYLGQMTELLTSYGDIQEVWLDGAPGKVEKDMVYLFDSWFELIHQLQPKAVIFSDAGPDVRWIGNEAAISGTTCWSLFNKSSAAIGNTEAKYALEGDPYGHDWVAPECDVSIRTGWFWHSSENPKSPMTLLDIYYTSVGRNCLLILNVPPNSSGLISDEDIQVLQNFTAMRHTIFSQNLAKDAIVSASSTRGGPDESHFSPSNVIEEGIYSYWAPDEFQATWTLILDLGQSISFNVLQAQEPIQMGQRVVEFHADVLKEGEWKIIANGTTIGYKRLLLFPIVKVQFVRFVVDKSRADPLISYLGIYFDPFSPSHNLLSTSRRSSFNNIRDLDLRASRNSSRVSVI</sequence>
<evidence type="ECO:0000256" key="11">
    <source>
        <dbReference type="SAM" id="SignalP"/>
    </source>
</evidence>
<name>A0A8T3BNR9_DENNO</name>
<dbReference type="InterPro" id="IPR000933">
    <property type="entry name" value="Glyco_hydro_29"/>
</dbReference>
<organism evidence="13 14">
    <name type="scientific">Dendrobium nobile</name>
    <name type="common">Orchid</name>
    <dbReference type="NCBI Taxonomy" id="94219"/>
    <lineage>
        <taxon>Eukaryota</taxon>
        <taxon>Viridiplantae</taxon>
        <taxon>Streptophyta</taxon>
        <taxon>Embryophyta</taxon>
        <taxon>Tracheophyta</taxon>
        <taxon>Spermatophyta</taxon>
        <taxon>Magnoliopsida</taxon>
        <taxon>Liliopsida</taxon>
        <taxon>Asparagales</taxon>
        <taxon>Orchidaceae</taxon>
        <taxon>Epidendroideae</taxon>
        <taxon>Malaxideae</taxon>
        <taxon>Dendrobiinae</taxon>
        <taxon>Dendrobium</taxon>
    </lineage>
</organism>
<dbReference type="InterPro" id="IPR017853">
    <property type="entry name" value="GH"/>
</dbReference>
<dbReference type="InterPro" id="IPR057739">
    <property type="entry name" value="Glyco_hydro_29_N"/>
</dbReference>
<evidence type="ECO:0000256" key="10">
    <source>
        <dbReference type="ARBA" id="ARBA00081661"/>
    </source>
</evidence>
<evidence type="ECO:0000259" key="12">
    <source>
        <dbReference type="Pfam" id="PF01120"/>
    </source>
</evidence>
<keyword evidence="9" id="KW-0326">Glycosidase</keyword>
<protein>
    <recommendedName>
        <fullName evidence="3">alpha-L-fucosidase</fullName>
        <ecNumber evidence="3">3.2.1.51</ecNumber>
    </recommendedName>
    <alternativeName>
        <fullName evidence="10">Alpha-L-fucoside fucohydrolase</fullName>
    </alternativeName>
</protein>
<proteinExistence type="inferred from homology"/>
<comment type="subcellular location">
    <subcellularLocation>
        <location evidence="1">Secreted</location>
        <location evidence="1">Extracellular space</location>
        <location evidence="1">Apoplast</location>
    </subcellularLocation>
</comment>
<keyword evidence="5" id="KW-0964">Secreted</keyword>
<dbReference type="SUPFAM" id="SSF51445">
    <property type="entry name" value="(Trans)glycosidases"/>
    <property type="match status" value="1"/>
</dbReference>
<dbReference type="Pfam" id="PF01120">
    <property type="entry name" value="Alpha_L_fucos"/>
    <property type="match status" value="1"/>
</dbReference>
<evidence type="ECO:0000313" key="14">
    <source>
        <dbReference type="Proteomes" id="UP000829196"/>
    </source>
</evidence>
<comment type="caution">
    <text evidence="13">The sequence shown here is derived from an EMBL/GenBank/DDBJ whole genome shotgun (WGS) entry which is preliminary data.</text>
</comment>
<keyword evidence="14" id="KW-1185">Reference proteome</keyword>
<dbReference type="OrthoDB" id="6039950at2759"/>
<evidence type="ECO:0000256" key="8">
    <source>
        <dbReference type="ARBA" id="ARBA00023180"/>
    </source>
</evidence>
<keyword evidence="7" id="KW-0378">Hydrolase</keyword>
<dbReference type="SMR" id="A0A8T3BNR9"/>
<evidence type="ECO:0000256" key="7">
    <source>
        <dbReference type="ARBA" id="ARBA00022801"/>
    </source>
</evidence>
<dbReference type="GO" id="GO:0004560">
    <property type="term" value="F:alpha-L-fucosidase activity"/>
    <property type="evidence" value="ECO:0007669"/>
    <property type="project" value="UniProtKB-EC"/>
</dbReference>
<gene>
    <name evidence="13" type="ORF">KFK09_009836</name>
</gene>
<evidence type="ECO:0000256" key="1">
    <source>
        <dbReference type="ARBA" id="ARBA00004271"/>
    </source>
</evidence>
<feature type="signal peptide" evidence="11">
    <location>
        <begin position="1"/>
        <end position="21"/>
    </location>
</feature>
<dbReference type="EMBL" id="JAGYWB010000008">
    <property type="protein sequence ID" value="KAI0513806.1"/>
    <property type="molecule type" value="Genomic_DNA"/>
</dbReference>
<dbReference type="Gene3D" id="3.20.20.80">
    <property type="entry name" value="Glycosidases"/>
    <property type="match status" value="1"/>
</dbReference>
<dbReference type="Proteomes" id="UP000829196">
    <property type="component" value="Unassembled WGS sequence"/>
</dbReference>
<feature type="domain" description="Glycoside hydrolase family 29 N-terminal" evidence="12">
    <location>
        <begin position="82"/>
        <end position="343"/>
    </location>
</feature>
<dbReference type="FunFam" id="2.60.120.260:FF:000093">
    <property type="entry name" value="Alpha-L-fucosidase 1"/>
    <property type="match status" value="1"/>
</dbReference>
<comment type="similarity">
    <text evidence="2">Belongs to the glycosyl hydrolase 29 family.</text>
</comment>
<evidence type="ECO:0000256" key="9">
    <source>
        <dbReference type="ARBA" id="ARBA00023295"/>
    </source>
</evidence>
<dbReference type="InterPro" id="IPR008979">
    <property type="entry name" value="Galactose-bd-like_sf"/>
</dbReference>
<keyword evidence="8" id="KW-0325">Glycoprotein</keyword>
<keyword evidence="4" id="KW-0052">Apoplast</keyword>
<dbReference type="GO" id="GO:0005764">
    <property type="term" value="C:lysosome"/>
    <property type="evidence" value="ECO:0007669"/>
    <property type="project" value="TreeGrafter"/>
</dbReference>
<dbReference type="EC" id="3.2.1.51" evidence="3"/>
<dbReference type="SMART" id="SM00812">
    <property type="entry name" value="Alpha_L_fucos"/>
    <property type="match status" value="1"/>
</dbReference>
<dbReference type="FunFam" id="3.20.20.80:FF:000052">
    <property type="entry name" value="Putative alpha-L-fucosidase 1"/>
    <property type="match status" value="1"/>
</dbReference>
<dbReference type="PANTHER" id="PTHR10030:SF27">
    <property type="entry name" value="ALPHA-L-FUCOSIDASE 1"/>
    <property type="match status" value="1"/>
</dbReference>
<dbReference type="PANTHER" id="PTHR10030">
    <property type="entry name" value="ALPHA-L-FUCOSIDASE"/>
    <property type="match status" value="1"/>
</dbReference>
<accession>A0A8T3BNR9</accession>
<dbReference type="GO" id="GO:0048046">
    <property type="term" value="C:apoplast"/>
    <property type="evidence" value="ECO:0007669"/>
    <property type="project" value="UniProtKB-SubCell"/>
</dbReference>
<evidence type="ECO:0000256" key="6">
    <source>
        <dbReference type="ARBA" id="ARBA00022729"/>
    </source>
</evidence>
<evidence type="ECO:0000256" key="2">
    <source>
        <dbReference type="ARBA" id="ARBA00007951"/>
    </source>
</evidence>
<evidence type="ECO:0000256" key="5">
    <source>
        <dbReference type="ARBA" id="ARBA00022525"/>
    </source>
</evidence>
<dbReference type="SUPFAM" id="SSF49785">
    <property type="entry name" value="Galactose-binding domain-like"/>
    <property type="match status" value="1"/>
</dbReference>
<evidence type="ECO:0000313" key="13">
    <source>
        <dbReference type="EMBL" id="KAI0513806.1"/>
    </source>
</evidence>
<dbReference type="AlphaFoldDB" id="A0A8T3BNR9"/>
<dbReference type="GO" id="GO:0016139">
    <property type="term" value="P:glycoside catabolic process"/>
    <property type="evidence" value="ECO:0007669"/>
    <property type="project" value="TreeGrafter"/>
</dbReference>
<feature type="chain" id="PRO_5035895900" description="alpha-L-fucosidase" evidence="11">
    <location>
        <begin position="22"/>
        <end position="521"/>
    </location>
</feature>
<keyword evidence="6 11" id="KW-0732">Signal</keyword>
<dbReference type="GO" id="GO:0006004">
    <property type="term" value="P:fucose metabolic process"/>
    <property type="evidence" value="ECO:0007669"/>
    <property type="project" value="TreeGrafter"/>
</dbReference>